<dbReference type="EMBL" id="VCEB01000021">
    <property type="protein sequence ID" value="KAB0355407.1"/>
    <property type="molecule type" value="Genomic_DNA"/>
</dbReference>
<dbReference type="Proteomes" id="UP000326062">
    <property type="component" value="Chromosome 18"/>
</dbReference>
<evidence type="ECO:0000313" key="1">
    <source>
        <dbReference type="EMBL" id="KAB0355407.1"/>
    </source>
</evidence>
<gene>
    <name evidence="1" type="ORF">FD755_021915</name>
</gene>
<comment type="caution">
    <text evidence="1">The sequence shown here is derived from an EMBL/GenBank/DDBJ whole genome shotgun (WGS) entry which is preliminary data.</text>
</comment>
<accession>A0A5N3W139</accession>
<organism evidence="1 2">
    <name type="scientific">Muntiacus reevesi</name>
    <name type="common">Reeves' muntjac</name>
    <name type="synonym">Cervus reevesi</name>
    <dbReference type="NCBI Taxonomy" id="9886"/>
    <lineage>
        <taxon>Eukaryota</taxon>
        <taxon>Metazoa</taxon>
        <taxon>Chordata</taxon>
        <taxon>Craniata</taxon>
        <taxon>Vertebrata</taxon>
        <taxon>Euteleostomi</taxon>
        <taxon>Mammalia</taxon>
        <taxon>Eutheria</taxon>
        <taxon>Laurasiatheria</taxon>
        <taxon>Artiodactyla</taxon>
        <taxon>Ruminantia</taxon>
        <taxon>Pecora</taxon>
        <taxon>Cervidae</taxon>
        <taxon>Muntiacinae</taxon>
        <taxon>Muntiacus</taxon>
    </lineage>
</organism>
<keyword evidence="2" id="KW-1185">Reference proteome</keyword>
<evidence type="ECO:0000313" key="2">
    <source>
        <dbReference type="Proteomes" id="UP000326062"/>
    </source>
</evidence>
<evidence type="ECO:0008006" key="3">
    <source>
        <dbReference type="Google" id="ProtNLM"/>
    </source>
</evidence>
<protein>
    <recommendedName>
        <fullName evidence="3">Keratin-associated protein 21-1</fullName>
    </recommendedName>
</protein>
<reference evidence="1 2" key="1">
    <citation type="submission" date="2019-06" db="EMBL/GenBank/DDBJ databases">
        <title>Discovery of a novel chromosome fission-fusion reversal in muntjac.</title>
        <authorList>
            <person name="Mudd A.B."/>
            <person name="Bredeson J.V."/>
            <person name="Baum R."/>
            <person name="Hockemeyer D."/>
            <person name="Rokhsar D.S."/>
        </authorList>
    </citation>
    <scope>NUCLEOTIDE SEQUENCE [LARGE SCALE GENOMIC DNA]</scope>
    <source>
        <strain evidence="1">UCam_UCB_Mr</strain>
        <tissue evidence="1">Fibroblast cell line</tissue>
    </source>
</reference>
<name>A0A5N3W139_MUNRE</name>
<proteinExistence type="predicted"/>
<dbReference type="AlphaFoldDB" id="A0A5N3W139"/>
<sequence>MNGMFCQLLTVYKGPREGEDTHSSETSSCSPPESSSLDNMCCNYYGNSCGYGCGNSYSCRFSPYYGCGYGTRYGYGCGFNPYYGCGYNSHYGCGYGTRCGCGYGSGYHSYGPVCYRRCYSSCC</sequence>